<reference evidence="1" key="1">
    <citation type="submission" date="2022-10" db="EMBL/GenBank/DDBJ databases">
        <authorList>
            <person name="Chen Y."/>
            <person name="Dougan E. K."/>
            <person name="Chan C."/>
            <person name="Rhodes N."/>
            <person name="Thang M."/>
        </authorList>
    </citation>
    <scope>NUCLEOTIDE SEQUENCE</scope>
</reference>
<proteinExistence type="predicted"/>
<sequence>ELKQARKQGRCFVVGKEEKIEEKTFQAPKELQVIAEVIERHRGSRRPLESPNFSCRATLQRWRRIPYDNYWMGDS</sequence>
<evidence type="ECO:0000313" key="2">
    <source>
        <dbReference type="EMBL" id="CAL4780122.1"/>
    </source>
</evidence>
<evidence type="ECO:0000313" key="3">
    <source>
        <dbReference type="Proteomes" id="UP001152797"/>
    </source>
</evidence>
<comment type="caution">
    <text evidence="1">The sequence shown here is derived from an EMBL/GenBank/DDBJ whole genome shotgun (WGS) entry which is preliminary data.</text>
</comment>
<name>A0A9P1FZX6_9DINO</name>
<dbReference type="AlphaFoldDB" id="A0A9P1FZX6"/>
<reference evidence="2 3" key="2">
    <citation type="submission" date="2024-05" db="EMBL/GenBank/DDBJ databases">
        <authorList>
            <person name="Chen Y."/>
            <person name="Shah S."/>
            <person name="Dougan E. K."/>
            <person name="Thang M."/>
            <person name="Chan C."/>
        </authorList>
    </citation>
    <scope>NUCLEOTIDE SEQUENCE [LARGE SCALE GENOMIC DNA]</scope>
</reference>
<feature type="non-terminal residue" evidence="1">
    <location>
        <position position="1"/>
    </location>
</feature>
<dbReference type="EMBL" id="CAMXCT020001761">
    <property type="protein sequence ID" value="CAL1146185.1"/>
    <property type="molecule type" value="Genomic_DNA"/>
</dbReference>
<dbReference type="Proteomes" id="UP001152797">
    <property type="component" value="Unassembled WGS sequence"/>
</dbReference>
<gene>
    <name evidence="1" type="ORF">C1SCF055_LOCUS19606</name>
</gene>
<dbReference type="EMBL" id="CAMXCT030001761">
    <property type="protein sequence ID" value="CAL4780122.1"/>
    <property type="molecule type" value="Genomic_DNA"/>
</dbReference>
<evidence type="ECO:0000313" key="1">
    <source>
        <dbReference type="EMBL" id="CAI3992810.1"/>
    </source>
</evidence>
<organism evidence="1">
    <name type="scientific">Cladocopium goreaui</name>
    <dbReference type="NCBI Taxonomy" id="2562237"/>
    <lineage>
        <taxon>Eukaryota</taxon>
        <taxon>Sar</taxon>
        <taxon>Alveolata</taxon>
        <taxon>Dinophyceae</taxon>
        <taxon>Suessiales</taxon>
        <taxon>Symbiodiniaceae</taxon>
        <taxon>Cladocopium</taxon>
    </lineage>
</organism>
<dbReference type="EMBL" id="CAMXCT010001761">
    <property type="protein sequence ID" value="CAI3992810.1"/>
    <property type="molecule type" value="Genomic_DNA"/>
</dbReference>
<accession>A0A9P1FZX6</accession>
<keyword evidence="3" id="KW-1185">Reference proteome</keyword>
<protein>
    <submittedName>
        <fullName evidence="1">Uncharacterized protein</fullName>
    </submittedName>
</protein>